<evidence type="ECO:0000259" key="1">
    <source>
        <dbReference type="SMART" id="SM00418"/>
    </source>
</evidence>
<dbReference type="AlphaFoldDB" id="A3MUL3"/>
<protein>
    <submittedName>
        <fullName evidence="2">Transcriptional regulator, ArsR family</fullName>
    </submittedName>
</protein>
<proteinExistence type="predicted"/>
<dbReference type="GeneID" id="4909591"/>
<dbReference type="InterPro" id="IPR036390">
    <property type="entry name" value="WH_DNA-bd_sf"/>
</dbReference>
<name>A3MUL3_PYRCJ</name>
<dbReference type="KEGG" id="pcl:Pcal_0905"/>
<dbReference type="HOGENOM" id="CLU_1243066_0_0_2"/>
<dbReference type="EMBL" id="CP000561">
    <property type="protein sequence ID" value="ABO08330.1"/>
    <property type="molecule type" value="Genomic_DNA"/>
</dbReference>
<reference evidence="2" key="1">
    <citation type="submission" date="2007-02" db="EMBL/GenBank/DDBJ databases">
        <title>Complete sequence of Pyrobaculum calidifontis JCM 11548.</title>
        <authorList>
            <consortium name="US DOE Joint Genome Institute"/>
            <person name="Copeland A."/>
            <person name="Lucas S."/>
            <person name="Lapidus A."/>
            <person name="Barry K."/>
            <person name="Glavina del Rio T."/>
            <person name="Dalin E."/>
            <person name="Tice H."/>
            <person name="Pitluck S."/>
            <person name="Chain P."/>
            <person name="Malfatti S."/>
            <person name="Shin M."/>
            <person name="Vergez L."/>
            <person name="Schmutz J."/>
            <person name="Larimer F."/>
            <person name="Land M."/>
            <person name="Hauser L."/>
            <person name="Kyrpides N."/>
            <person name="Mikhailova N."/>
            <person name="Cozen A.E."/>
            <person name="Fitz-Gibbon S.T."/>
            <person name="House C.H."/>
            <person name="Saltikov C."/>
            <person name="Lowe T.M."/>
            <person name="Richardson P."/>
        </authorList>
    </citation>
    <scope>NUCLEOTIDE SEQUENCE [LARGE SCALE GENOMIC DNA]</scope>
    <source>
        <strain evidence="2">JCM 11548</strain>
    </source>
</reference>
<organism evidence="2 3">
    <name type="scientific">Pyrobaculum calidifontis (strain DSM 21063 / JCM 11548 / VA1)</name>
    <dbReference type="NCBI Taxonomy" id="410359"/>
    <lineage>
        <taxon>Archaea</taxon>
        <taxon>Thermoproteota</taxon>
        <taxon>Thermoprotei</taxon>
        <taxon>Thermoproteales</taxon>
        <taxon>Thermoproteaceae</taxon>
        <taxon>Pyrobaculum</taxon>
    </lineage>
</organism>
<dbReference type="SUPFAM" id="SSF46785">
    <property type="entry name" value="Winged helix' DNA-binding domain"/>
    <property type="match status" value="1"/>
</dbReference>
<dbReference type="InterPro" id="IPR011991">
    <property type="entry name" value="ArsR-like_HTH"/>
</dbReference>
<dbReference type="InterPro" id="IPR036388">
    <property type="entry name" value="WH-like_DNA-bd_sf"/>
</dbReference>
<dbReference type="RefSeq" id="WP_011849588.1">
    <property type="nucleotide sequence ID" value="NC_009073.1"/>
</dbReference>
<dbReference type="PANTHER" id="PTHR36216">
    <property type="entry name" value="TRANSCRIPTIONAL REGULATOR, TRMB"/>
    <property type="match status" value="1"/>
</dbReference>
<gene>
    <name evidence="2" type="ordered locus">Pcal_0905</name>
</gene>
<dbReference type="eggNOG" id="arCOG00739">
    <property type="taxonomic scope" value="Archaea"/>
</dbReference>
<dbReference type="PANTHER" id="PTHR36216:SF1">
    <property type="entry name" value="HTH ARSR-TYPE DOMAIN-CONTAINING PROTEIN"/>
    <property type="match status" value="1"/>
</dbReference>
<keyword evidence="3" id="KW-1185">Reference proteome</keyword>
<dbReference type="OrthoDB" id="28610at2157"/>
<dbReference type="SMART" id="SM00418">
    <property type="entry name" value="HTH_ARSR"/>
    <property type="match status" value="1"/>
</dbReference>
<accession>A3MUL3</accession>
<dbReference type="CDD" id="cd00090">
    <property type="entry name" value="HTH_ARSR"/>
    <property type="match status" value="1"/>
</dbReference>
<dbReference type="STRING" id="410359.Pcal_0905"/>
<dbReference type="GO" id="GO:0003700">
    <property type="term" value="F:DNA-binding transcription factor activity"/>
    <property type="evidence" value="ECO:0007669"/>
    <property type="project" value="InterPro"/>
</dbReference>
<dbReference type="Gene3D" id="1.10.10.10">
    <property type="entry name" value="Winged helix-like DNA-binding domain superfamily/Winged helix DNA-binding domain"/>
    <property type="match status" value="1"/>
</dbReference>
<feature type="domain" description="HTH arsR-type" evidence="1">
    <location>
        <begin position="123"/>
        <end position="201"/>
    </location>
</feature>
<sequence>MNATVLLLLAPLTMWMFVVQPPPGTSAVVSASLPPVCNFTGVAEVYSRMAIACVNTGGEPLLLSGWVDVQWRTPQPPPTQLPPSAPILALAVGAAAAAGLSHLLSNRRELLLAPIAPILARVKTARAEDPVRREIVRVVEKMGAATLSQIARAMGRSWSSVQWHLYVLEREGRVKSVRIGPFTYYYVNPKAAAEVILASVNPDTLSPEDREKLDFMASA</sequence>
<dbReference type="InterPro" id="IPR001845">
    <property type="entry name" value="HTH_ArsR_DNA-bd_dom"/>
</dbReference>
<dbReference type="Proteomes" id="UP000001431">
    <property type="component" value="Chromosome"/>
</dbReference>
<evidence type="ECO:0000313" key="2">
    <source>
        <dbReference type="EMBL" id="ABO08330.1"/>
    </source>
</evidence>
<evidence type="ECO:0000313" key="3">
    <source>
        <dbReference type="Proteomes" id="UP000001431"/>
    </source>
</evidence>